<dbReference type="PANTHER" id="PTHR37984:SF5">
    <property type="entry name" value="PROTEIN NYNRIN-LIKE"/>
    <property type="match status" value="1"/>
</dbReference>
<comment type="caution">
    <text evidence="1">The sequence shown here is derived from an EMBL/GenBank/DDBJ whole genome shotgun (WGS) entry which is preliminary data.</text>
</comment>
<reference evidence="1 2" key="1">
    <citation type="journal article" date="2019" name="Gigascience">
        <title>Whole-genome sequence of the oriental lung fluke Paragonimus westermani.</title>
        <authorList>
            <person name="Oey H."/>
            <person name="Zakrzewski M."/>
            <person name="Narain K."/>
            <person name="Devi K.R."/>
            <person name="Agatsuma T."/>
            <person name="Nawaratna S."/>
            <person name="Gobert G.N."/>
            <person name="Jones M.K."/>
            <person name="Ragan M.A."/>
            <person name="McManus D.P."/>
            <person name="Krause L."/>
        </authorList>
    </citation>
    <scope>NUCLEOTIDE SEQUENCE [LARGE SCALE GENOMIC DNA]</scope>
    <source>
        <strain evidence="1 2">IND2009</strain>
    </source>
</reference>
<organism evidence="1 2">
    <name type="scientific">Paragonimus westermani</name>
    <dbReference type="NCBI Taxonomy" id="34504"/>
    <lineage>
        <taxon>Eukaryota</taxon>
        <taxon>Metazoa</taxon>
        <taxon>Spiralia</taxon>
        <taxon>Lophotrochozoa</taxon>
        <taxon>Platyhelminthes</taxon>
        <taxon>Trematoda</taxon>
        <taxon>Digenea</taxon>
        <taxon>Plagiorchiida</taxon>
        <taxon>Troglotremata</taxon>
        <taxon>Troglotrematidae</taxon>
        <taxon>Paragonimus</taxon>
    </lineage>
</organism>
<sequence length="146" mass="17080">MVQKPPKMMLLFMLLIILPHYYCRFSRLRRVFDSNVALGHKKRNFLVPSFSCLSYVVDSYGFKPDTPRLVPLMNAPSPTNLHEFRVLLDALQYFTRFILSSTQCATSLLDIVSFERFSWSINHEKTFRTLLRPLQTTFALKPFPAE</sequence>
<proteinExistence type="predicted"/>
<accession>A0A5J4N3A6</accession>
<feature type="non-terminal residue" evidence="1">
    <location>
        <position position="146"/>
    </location>
</feature>
<dbReference type="Gene3D" id="3.30.70.270">
    <property type="match status" value="1"/>
</dbReference>
<dbReference type="InterPro" id="IPR043502">
    <property type="entry name" value="DNA/RNA_pol_sf"/>
</dbReference>
<dbReference type="InterPro" id="IPR043128">
    <property type="entry name" value="Rev_trsase/Diguanyl_cyclase"/>
</dbReference>
<protein>
    <submittedName>
        <fullName evidence="1">Uncharacterized protein</fullName>
    </submittedName>
</protein>
<dbReference type="PANTHER" id="PTHR37984">
    <property type="entry name" value="PROTEIN CBG26694"/>
    <property type="match status" value="1"/>
</dbReference>
<dbReference type="SUPFAM" id="SSF56672">
    <property type="entry name" value="DNA/RNA polymerases"/>
    <property type="match status" value="1"/>
</dbReference>
<evidence type="ECO:0000313" key="2">
    <source>
        <dbReference type="Proteomes" id="UP000324629"/>
    </source>
</evidence>
<dbReference type="Proteomes" id="UP000324629">
    <property type="component" value="Unassembled WGS sequence"/>
</dbReference>
<evidence type="ECO:0000313" key="1">
    <source>
        <dbReference type="EMBL" id="KAA3669830.1"/>
    </source>
</evidence>
<keyword evidence="2" id="KW-1185">Reference proteome</keyword>
<gene>
    <name evidence="1" type="ORF">DEA37_0014556</name>
</gene>
<dbReference type="AlphaFoldDB" id="A0A5J4N3A6"/>
<dbReference type="InterPro" id="IPR050951">
    <property type="entry name" value="Retrovirus_Pol_polyprotein"/>
</dbReference>
<dbReference type="EMBL" id="QNGE01023127">
    <property type="protein sequence ID" value="KAA3669830.1"/>
    <property type="molecule type" value="Genomic_DNA"/>
</dbReference>
<name>A0A5J4N3A6_9TREM</name>